<dbReference type="InterPro" id="IPR014001">
    <property type="entry name" value="Helicase_ATP-bd"/>
</dbReference>
<name>N6W6U8_9ACTO</name>
<feature type="compositionally biased region" description="Basic and acidic residues" evidence="3">
    <location>
        <begin position="1"/>
        <end position="23"/>
    </location>
</feature>
<dbReference type="Gene3D" id="3.40.50.300">
    <property type="entry name" value="P-loop containing nucleotide triphosphate hydrolases"/>
    <property type="match status" value="2"/>
</dbReference>
<dbReference type="GO" id="GO:0005524">
    <property type="term" value="F:ATP binding"/>
    <property type="evidence" value="ECO:0007669"/>
    <property type="project" value="UniProtKB-KW"/>
</dbReference>
<keyword evidence="1" id="KW-0547">Nucleotide-binding</keyword>
<organism evidence="6 7">
    <name type="scientific">Schaalia cardiffensis F0333</name>
    <dbReference type="NCBI Taxonomy" id="888050"/>
    <lineage>
        <taxon>Bacteria</taxon>
        <taxon>Bacillati</taxon>
        <taxon>Actinomycetota</taxon>
        <taxon>Actinomycetes</taxon>
        <taxon>Actinomycetales</taxon>
        <taxon>Actinomycetaceae</taxon>
        <taxon>Schaalia</taxon>
    </lineage>
</organism>
<gene>
    <name evidence="6" type="ORF">HMPREF9004_0799</name>
</gene>
<comment type="caution">
    <text evidence="6">The sequence shown here is derived from an EMBL/GenBank/DDBJ whole genome shotgun (WGS) entry which is preliminary data.</text>
</comment>
<dbReference type="GO" id="GO:0006289">
    <property type="term" value="P:nucleotide-excision repair"/>
    <property type="evidence" value="ECO:0007669"/>
    <property type="project" value="TreeGrafter"/>
</dbReference>
<keyword evidence="2" id="KW-0067">ATP-binding</keyword>
<evidence type="ECO:0000256" key="1">
    <source>
        <dbReference type="ARBA" id="ARBA00022741"/>
    </source>
</evidence>
<dbReference type="InterPro" id="IPR018973">
    <property type="entry name" value="MZB"/>
</dbReference>
<dbReference type="Pfam" id="PF00271">
    <property type="entry name" value="Helicase_C"/>
    <property type="match status" value="1"/>
</dbReference>
<evidence type="ECO:0008006" key="8">
    <source>
        <dbReference type="Google" id="ProtNLM"/>
    </source>
</evidence>
<dbReference type="SMART" id="SM00490">
    <property type="entry name" value="HELICc"/>
    <property type="match status" value="1"/>
</dbReference>
<dbReference type="PROSITE" id="PS51192">
    <property type="entry name" value="HELICASE_ATP_BIND_1"/>
    <property type="match status" value="1"/>
</dbReference>
<dbReference type="RefSeq" id="WP_005962528.1">
    <property type="nucleotide sequence ID" value="NZ_CP040505.1"/>
</dbReference>
<dbReference type="PROSITE" id="PS51194">
    <property type="entry name" value="HELICASE_CTER"/>
    <property type="match status" value="1"/>
</dbReference>
<evidence type="ECO:0000256" key="3">
    <source>
        <dbReference type="SAM" id="MobiDB-lite"/>
    </source>
</evidence>
<protein>
    <recommendedName>
        <fullName evidence="8">DEAD/DEAH box helicase</fullName>
    </recommendedName>
</protein>
<dbReference type="AlphaFoldDB" id="N6W6U8"/>
<dbReference type="HOGENOM" id="CLU_000809_3_2_11"/>
<proteinExistence type="predicted"/>
<dbReference type="SUPFAM" id="SSF52540">
    <property type="entry name" value="P-loop containing nucleoside triphosphate hydrolases"/>
    <property type="match status" value="1"/>
</dbReference>
<dbReference type="PANTHER" id="PTHR47957">
    <property type="entry name" value="ATP-DEPENDENT HELICASE HRQ1"/>
    <property type="match status" value="1"/>
</dbReference>
<feature type="region of interest" description="Disordered" evidence="3">
    <location>
        <begin position="1"/>
        <end position="116"/>
    </location>
</feature>
<dbReference type="InterPro" id="IPR027417">
    <property type="entry name" value="P-loop_NTPase"/>
</dbReference>
<feature type="domain" description="Helicase ATP-binding" evidence="4">
    <location>
        <begin position="208"/>
        <end position="387"/>
    </location>
</feature>
<evidence type="ECO:0000313" key="7">
    <source>
        <dbReference type="Proteomes" id="UP000013015"/>
    </source>
</evidence>
<dbReference type="Proteomes" id="UP000013015">
    <property type="component" value="Unassembled WGS sequence"/>
</dbReference>
<dbReference type="SMART" id="SM00487">
    <property type="entry name" value="DEXDc"/>
    <property type="match status" value="1"/>
</dbReference>
<evidence type="ECO:0000259" key="5">
    <source>
        <dbReference type="PROSITE" id="PS51194"/>
    </source>
</evidence>
<dbReference type="eggNOG" id="COG1205">
    <property type="taxonomic scope" value="Bacteria"/>
</dbReference>
<dbReference type="InterPro" id="IPR055227">
    <property type="entry name" value="HRQ1_WHD"/>
</dbReference>
<feature type="compositionally biased region" description="Polar residues" evidence="3">
    <location>
        <begin position="70"/>
        <end position="83"/>
    </location>
</feature>
<reference evidence="6 7" key="1">
    <citation type="submission" date="2013-03" db="EMBL/GenBank/DDBJ databases">
        <title>Reference genome for the Human Microbiome Project.</title>
        <authorList>
            <person name="Aqrawi P."/>
            <person name="Ayvaz T."/>
            <person name="Bess C."/>
            <person name="Blankenburg K."/>
            <person name="Coyle M."/>
            <person name="Deng J."/>
            <person name="Forbes L."/>
            <person name="Fowler G."/>
            <person name="Francisco L."/>
            <person name="Fu Q."/>
            <person name="Gibbs R."/>
            <person name="Gross S."/>
            <person name="Gubbala S."/>
            <person name="Hale W."/>
            <person name="Hemphill L."/>
            <person name="Highlander S."/>
            <person name="Hirani K."/>
            <person name="Jackson L."/>
            <person name="Jakkamsetti A."/>
            <person name="Javaid M."/>
            <person name="Jayaseelan J.C."/>
            <person name="Jiang H."/>
            <person name="Joshi V."/>
            <person name="Korchina V."/>
            <person name="Kovar C."/>
            <person name="Lara F."/>
            <person name="Lee S."/>
            <person name="Liu Y."/>
            <person name="Mata R."/>
            <person name="Mathew T."/>
            <person name="Munidasa M."/>
            <person name="Muzny D."/>
            <person name="Nazareth L."/>
            <person name="Ngo R."/>
            <person name="Nguyen L."/>
            <person name="Nguyen N."/>
            <person name="Okwuonu G."/>
            <person name="Ongeri F."/>
            <person name="Palculict T."/>
            <person name="Patil S."/>
            <person name="Petrosino J."/>
            <person name="Pham C."/>
            <person name="Pham P."/>
            <person name="Pu L.-L."/>
            <person name="Qin X."/>
            <person name="Qu J."/>
            <person name="Reid J."/>
            <person name="Ross M."/>
            <person name="Ruth R."/>
            <person name="Saada N."/>
            <person name="San Lucas F."/>
            <person name="Santibanez J."/>
            <person name="Shang Y."/>
            <person name="Simmons D."/>
            <person name="Song X.-Z."/>
            <person name="Tang L.-Y."/>
            <person name="Thornton R."/>
            <person name="Warren J."/>
            <person name="Weissenberger G."/>
            <person name="Wilczek-Boney K."/>
            <person name="Worley K."/>
            <person name="Youmans B."/>
            <person name="Zhang J."/>
            <person name="Zhang L."/>
            <person name="Zhao Z."/>
            <person name="Zhou C."/>
            <person name="Zhu D."/>
            <person name="Zhu Y."/>
        </authorList>
    </citation>
    <scope>NUCLEOTIDE SEQUENCE [LARGE SCALE GENOMIC DNA]</scope>
    <source>
        <strain evidence="6 7">F0333</strain>
    </source>
</reference>
<evidence type="ECO:0000256" key="2">
    <source>
        <dbReference type="ARBA" id="ARBA00022840"/>
    </source>
</evidence>
<keyword evidence="7" id="KW-1185">Reference proteome</keyword>
<evidence type="ECO:0000259" key="4">
    <source>
        <dbReference type="PROSITE" id="PS51192"/>
    </source>
</evidence>
<accession>N6W6U8</accession>
<dbReference type="Pfam" id="PF09369">
    <property type="entry name" value="MZB"/>
    <property type="match status" value="1"/>
</dbReference>
<feature type="domain" description="Helicase C-terminal" evidence="5">
    <location>
        <begin position="460"/>
        <end position="617"/>
    </location>
</feature>
<dbReference type="PATRIC" id="fig|888050.3.peg.758"/>
<dbReference type="EMBL" id="AQHZ01000015">
    <property type="protein sequence ID" value="ENO18230.1"/>
    <property type="molecule type" value="Genomic_DNA"/>
</dbReference>
<feature type="compositionally biased region" description="Low complexity" evidence="3">
    <location>
        <begin position="44"/>
        <end position="63"/>
    </location>
</feature>
<dbReference type="eggNOG" id="COG0514">
    <property type="taxonomic scope" value="Bacteria"/>
</dbReference>
<dbReference type="GO" id="GO:0043138">
    <property type="term" value="F:3'-5' DNA helicase activity"/>
    <property type="evidence" value="ECO:0007669"/>
    <property type="project" value="TreeGrafter"/>
</dbReference>
<dbReference type="Pfam" id="PF00270">
    <property type="entry name" value="DEAD"/>
    <property type="match status" value="1"/>
</dbReference>
<evidence type="ECO:0000313" key="6">
    <source>
        <dbReference type="EMBL" id="ENO18230.1"/>
    </source>
</evidence>
<dbReference type="CDD" id="cd17923">
    <property type="entry name" value="DEXHc_Hrq1-like"/>
    <property type="match status" value="1"/>
</dbReference>
<dbReference type="InterPro" id="IPR001650">
    <property type="entry name" value="Helicase_C-like"/>
</dbReference>
<dbReference type="InterPro" id="IPR011545">
    <property type="entry name" value="DEAD/DEAH_box_helicase_dom"/>
</dbReference>
<dbReference type="CDD" id="cd18797">
    <property type="entry name" value="SF2_C_Hrq"/>
    <property type="match status" value="1"/>
</dbReference>
<dbReference type="GO" id="GO:0036297">
    <property type="term" value="P:interstrand cross-link repair"/>
    <property type="evidence" value="ECO:0007669"/>
    <property type="project" value="TreeGrafter"/>
</dbReference>
<dbReference type="STRING" id="888050.HMPREF9004_0799"/>
<dbReference type="PANTHER" id="PTHR47957:SF3">
    <property type="entry name" value="ATP-DEPENDENT HELICASE HRQ1"/>
    <property type="match status" value="1"/>
</dbReference>
<sequence length="1052" mass="111171">MGGEDRSRCEGEVSVEERCRIEDAEPSVFSAGHPLVGAAGDSLAASEAGEPLPGGAAGGSLADGAHKSPSDSSGESPRTTASASPLPRDALKNPQTVADERPFTSSGPESPRVSSAAEIPHPMSAASPLTTPPFPVSIPRDPESFGDADLVDLLKRLSAGDDRLIDLREIPGRRARVGDWPTWVAPDVVEAWRAQGATMPWSHQVSALDAIHSGSDVVLASGTGSGKSVAAWTPILSDLCQVEDSARISAIRRRPTCLYLSPTKALAADQLAGLTRLLTACAQDSPLSTVRAMSADGDTPREAKEWARANADILLSNPDFLHYVMLASHQRWTRFLASLKYIVIDELHHWRGVLGAHVSLVIRRLLRIAHSLGANPIIIMLSATIRDPASVAEAMTGRGAEAIDEDGSPCGSHHLALWQGRLIPEESEVDISEFLRAINGEDVVLEAPMRRISAQSEAANLGAAFMEEGARLLLFCRSRAGAESLAAQVKDRLGAHGSALAGQVAAYRGGYLPEERRALERGLRSGKLRALATTSALELGLDVSALDATVTVGWPGTRASLRQQMGRAGRAGAPGVSVLIASENPLDAYLLHHPEEILAPVETVVIDPFNPYVLAPHLCAAAGELPLSESRAQGEDLALFGPGMTALAERLAAEGYLRRRPAGWYWDATRKERASDLTDLRGSSGEVQIVDARSGALIGTIDEASADAHVFPDAVYIHQGRTFHVLSLFSMMAPLSHEAGAGVGASVGAGAGVGTWAGVESEAEVGVGAGTSARAEPNAGAGVGTWVGAVDEVDIESRVRVGSRADLWGESGARAKAWGAPSLIPASSRGAQHQRIAVVEEVRTPLRTRAKQHVSVSVRQVERSWTSEDGLVTWRFGAVDVTSRVTDYDLLRLPGLEFIRNCELRLPTRVLETKAVWYELSAHALAVLGLGRDELPGTLHAAEHAAIGILPLFAACDRWDLGGLSTAEHEDTGLPSVFVHDAFRGGAGHAETGFERAGSWMRATLGTLLGCECEEGCPRCVQSPKCGNGNEPLSKAGAVLLLNFLVDHCPPG</sequence>
<dbReference type="Pfam" id="PF22982">
    <property type="entry name" value="WHD_HRQ1"/>
    <property type="match status" value="1"/>
</dbReference>
<dbReference type="GO" id="GO:0003676">
    <property type="term" value="F:nucleic acid binding"/>
    <property type="evidence" value="ECO:0007669"/>
    <property type="project" value="InterPro"/>
</dbReference>